<name>A0AAD7V2Q9_9FUNG</name>
<dbReference type="AlphaFoldDB" id="A0AAD7V2Q9"/>
<dbReference type="Proteomes" id="UP001234581">
    <property type="component" value="Unassembled WGS sequence"/>
</dbReference>
<dbReference type="EMBL" id="JARTCD010000029">
    <property type="protein sequence ID" value="KAJ8657704.1"/>
    <property type="molecule type" value="Genomic_DNA"/>
</dbReference>
<reference evidence="2 3" key="1">
    <citation type="submission" date="2023-03" db="EMBL/GenBank/DDBJ databases">
        <title>Genome sequence of Lichtheimia ornata CBS 291.66.</title>
        <authorList>
            <person name="Mohabir J.T."/>
            <person name="Shea T.P."/>
            <person name="Kurbessoian T."/>
            <person name="Berby B."/>
            <person name="Fontaine J."/>
            <person name="Livny J."/>
            <person name="Gnirke A."/>
            <person name="Stajich J.E."/>
            <person name="Cuomo C.A."/>
        </authorList>
    </citation>
    <scope>NUCLEOTIDE SEQUENCE [LARGE SCALE GENOMIC DNA]</scope>
    <source>
        <strain evidence="2">CBS 291.66</strain>
    </source>
</reference>
<accession>A0AAD7V2Q9</accession>
<comment type="caution">
    <text evidence="2">The sequence shown here is derived from an EMBL/GenBank/DDBJ whole genome shotgun (WGS) entry which is preliminary data.</text>
</comment>
<feature type="region of interest" description="Disordered" evidence="1">
    <location>
        <begin position="1"/>
        <end position="25"/>
    </location>
</feature>
<sequence>MGSQQGPSERLNIQLGPIDEDFRPTQRFPGISRQTLSFISSSRNATRVPEARRASAEMASRNYYRETGRPLIIDELGQAWRPDDFPYDKFDKLQIEQLYREHGYH</sequence>
<keyword evidence="3" id="KW-1185">Reference proteome</keyword>
<dbReference type="RefSeq" id="XP_058342617.1">
    <property type="nucleotide sequence ID" value="XM_058486546.1"/>
</dbReference>
<evidence type="ECO:0000256" key="1">
    <source>
        <dbReference type="SAM" id="MobiDB-lite"/>
    </source>
</evidence>
<organism evidence="2 3">
    <name type="scientific">Lichtheimia ornata</name>
    <dbReference type="NCBI Taxonomy" id="688661"/>
    <lineage>
        <taxon>Eukaryota</taxon>
        <taxon>Fungi</taxon>
        <taxon>Fungi incertae sedis</taxon>
        <taxon>Mucoromycota</taxon>
        <taxon>Mucoromycotina</taxon>
        <taxon>Mucoromycetes</taxon>
        <taxon>Mucorales</taxon>
        <taxon>Lichtheimiaceae</taxon>
        <taxon>Lichtheimia</taxon>
    </lineage>
</organism>
<evidence type="ECO:0000313" key="3">
    <source>
        <dbReference type="Proteomes" id="UP001234581"/>
    </source>
</evidence>
<dbReference type="GeneID" id="83213930"/>
<evidence type="ECO:0000313" key="2">
    <source>
        <dbReference type="EMBL" id="KAJ8657704.1"/>
    </source>
</evidence>
<gene>
    <name evidence="2" type="ORF">O0I10_006519</name>
</gene>
<proteinExistence type="predicted"/>
<protein>
    <submittedName>
        <fullName evidence="2">Uncharacterized protein</fullName>
    </submittedName>
</protein>